<keyword evidence="1" id="KW-1133">Transmembrane helix</keyword>
<comment type="caution">
    <text evidence="2">The sequence shown here is derived from an EMBL/GenBank/DDBJ whole genome shotgun (WGS) entry which is preliminary data.</text>
</comment>
<proteinExistence type="predicted"/>
<gene>
    <name evidence="2" type="ORF">HU200_057073</name>
</gene>
<keyword evidence="1" id="KW-0472">Membrane</keyword>
<feature type="transmembrane region" description="Helical" evidence="1">
    <location>
        <begin position="6"/>
        <end position="34"/>
    </location>
</feature>
<evidence type="ECO:0000256" key="1">
    <source>
        <dbReference type="SAM" id="Phobius"/>
    </source>
</evidence>
<sequence>MLRKQGGIYCLIVLSVKLVGSFLVLIGIFLWTLLRSLPRQGKNLVVVFPGKSSFCLVGLRGVIGMVSFFTMVLIGISLREGDETGHFKSEASGK</sequence>
<dbReference type="Proteomes" id="UP000636709">
    <property type="component" value="Unassembled WGS sequence"/>
</dbReference>
<evidence type="ECO:0000313" key="3">
    <source>
        <dbReference type="Proteomes" id="UP000636709"/>
    </source>
</evidence>
<evidence type="ECO:0000313" key="2">
    <source>
        <dbReference type="EMBL" id="KAF8661229.1"/>
    </source>
</evidence>
<feature type="transmembrane region" description="Helical" evidence="1">
    <location>
        <begin position="54"/>
        <end position="78"/>
    </location>
</feature>
<keyword evidence="1" id="KW-0812">Transmembrane</keyword>
<name>A0A835ABP8_9POAL</name>
<dbReference type="EMBL" id="JACEFO010002415">
    <property type="protein sequence ID" value="KAF8661229.1"/>
    <property type="molecule type" value="Genomic_DNA"/>
</dbReference>
<accession>A0A835ABP8</accession>
<protein>
    <submittedName>
        <fullName evidence="2">Uncharacterized protein</fullName>
    </submittedName>
</protein>
<keyword evidence="3" id="KW-1185">Reference proteome</keyword>
<reference evidence="2" key="1">
    <citation type="submission" date="2020-07" db="EMBL/GenBank/DDBJ databases">
        <title>Genome sequence and genetic diversity analysis of an under-domesticated orphan crop, white fonio (Digitaria exilis).</title>
        <authorList>
            <person name="Bennetzen J.L."/>
            <person name="Chen S."/>
            <person name="Ma X."/>
            <person name="Wang X."/>
            <person name="Yssel A.E.J."/>
            <person name="Chaluvadi S.R."/>
            <person name="Johnson M."/>
            <person name="Gangashetty P."/>
            <person name="Hamidou F."/>
            <person name="Sanogo M.D."/>
            <person name="Zwaenepoel A."/>
            <person name="Wallace J."/>
            <person name="Van De Peer Y."/>
            <person name="Van Deynze A."/>
        </authorList>
    </citation>
    <scope>NUCLEOTIDE SEQUENCE</scope>
    <source>
        <tissue evidence="2">Leaves</tissue>
    </source>
</reference>
<dbReference type="AlphaFoldDB" id="A0A835ABP8"/>
<organism evidence="2 3">
    <name type="scientific">Digitaria exilis</name>
    <dbReference type="NCBI Taxonomy" id="1010633"/>
    <lineage>
        <taxon>Eukaryota</taxon>
        <taxon>Viridiplantae</taxon>
        <taxon>Streptophyta</taxon>
        <taxon>Embryophyta</taxon>
        <taxon>Tracheophyta</taxon>
        <taxon>Spermatophyta</taxon>
        <taxon>Magnoliopsida</taxon>
        <taxon>Liliopsida</taxon>
        <taxon>Poales</taxon>
        <taxon>Poaceae</taxon>
        <taxon>PACMAD clade</taxon>
        <taxon>Panicoideae</taxon>
        <taxon>Panicodae</taxon>
        <taxon>Paniceae</taxon>
        <taxon>Anthephorinae</taxon>
        <taxon>Digitaria</taxon>
    </lineage>
</organism>